<protein>
    <submittedName>
        <fullName evidence="1">Uncharacterized protein</fullName>
    </submittedName>
</protein>
<evidence type="ECO:0000313" key="2">
    <source>
        <dbReference type="Proteomes" id="UP001586593"/>
    </source>
</evidence>
<dbReference type="Proteomes" id="UP001586593">
    <property type="component" value="Unassembled WGS sequence"/>
</dbReference>
<sequence length="186" mass="20584">MSRKGGGGMEARFSTLWTPTCFLGKETGPRFFLRVQSPPCRFHLKGENLEEGRIARRGETVSTLADIILSHRIPPLVRTERVTMQPVGSRTMVSRPHPGEGLQPLVVMTRPGLERMRQEGQSIREPSQNESSFVACRLLLPPAKGSALPHRSYATTTHMLVVLARKKKPFITDTGVAGMRDPSGAR</sequence>
<accession>A0ABR3VTD0</accession>
<name>A0ABR3VTD0_9PEZI</name>
<gene>
    <name evidence="1" type="ORF">VTK73DRAFT_1504</name>
</gene>
<keyword evidence="2" id="KW-1185">Reference proteome</keyword>
<comment type="caution">
    <text evidence="1">The sequence shown here is derived from an EMBL/GenBank/DDBJ whole genome shotgun (WGS) entry which is preliminary data.</text>
</comment>
<evidence type="ECO:0000313" key="1">
    <source>
        <dbReference type="EMBL" id="KAL1844924.1"/>
    </source>
</evidence>
<dbReference type="EMBL" id="JAZHXJ010001371">
    <property type="protein sequence ID" value="KAL1844924.1"/>
    <property type="molecule type" value="Genomic_DNA"/>
</dbReference>
<reference evidence="1 2" key="1">
    <citation type="journal article" date="2024" name="Commun. Biol.">
        <title>Comparative genomic analysis of thermophilic fungi reveals convergent evolutionary adaptations and gene losses.</title>
        <authorList>
            <person name="Steindorff A.S."/>
            <person name="Aguilar-Pontes M.V."/>
            <person name="Robinson A.J."/>
            <person name="Andreopoulos B."/>
            <person name="LaButti K."/>
            <person name="Kuo A."/>
            <person name="Mondo S."/>
            <person name="Riley R."/>
            <person name="Otillar R."/>
            <person name="Haridas S."/>
            <person name="Lipzen A."/>
            <person name="Grimwood J."/>
            <person name="Schmutz J."/>
            <person name="Clum A."/>
            <person name="Reid I.D."/>
            <person name="Moisan M.C."/>
            <person name="Butler G."/>
            <person name="Nguyen T.T.M."/>
            <person name="Dewar K."/>
            <person name="Conant G."/>
            <person name="Drula E."/>
            <person name="Henrissat B."/>
            <person name="Hansel C."/>
            <person name="Singer S."/>
            <person name="Hutchinson M.I."/>
            <person name="de Vries R.P."/>
            <person name="Natvig D.O."/>
            <person name="Powell A.J."/>
            <person name="Tsang A."/>
            <person name="Grigoriev I.V."/>
        </authorList>
    </citation>
    <scope>NUCLEOTIDE SEQUENCE [LARGE SCALE GENOMIC DNA]</scope>
    <source>
        <strain evidence="1 2">ATCC 24622</strain>
    </source>
</reference>
<proteinExistence type="predicted"/>
<organism evidence="1 2">
    <name type="scientific">Phialemonium thermophilum</name>
    <dbReference type="NCBI Taxonomy" id="223376"/>
    <lineage>
        <taxon>Eukaryota</taxon>
        <taxon>Fungi</taxon>
        <taxon>Dikarya</taxon>
        <taxon>Ascomycota</taxon>
        <taxon>Pezizomycotina</taxon>
        <taxon>Sordariomycetes</taxon>
        <taxon>Sordariomycetidae</taxon>
        <taxon>Cephalothecales</taxon>
        <taxon>Cephalothecaceae</taxon>
        <taxon>Phialemonium</taxon>
    </lineage>
</organism>